<sequence length="164" mass="18363">MRRRAIRGATEGARPPGAWGRWPGSGWADKWSRRGGPATEGMGERRRRRQTGGVAGPRDVAAWARVTCMVAATEGAGAWRRRHRRLPRRAESRRVPGASRRRRREPSRVTCGGNGPKRSREAAKGDGRVNAQARWIPRHRVALKLTGWVHIKGVVVVVRQTHHN</sequence>
<dbReference type="EMBL" id="JAAALK010000289">
    <property type="protein sequence ID" value="KAG8050656.1"/>
    <property type="molecule type" value="Genomic_DNA"/>
</dbReference>
<comment type="caution">
    <text evidence="2">The sequence shown here is derived from an EMBL/GenBank/DDBJ whole genome shotgun (WGS) entry which is preliminary data.</text>
</comment>
<protein>
    <submittedName>
        <fullName evidence="2">Uncharacterized protein</fullName>
    </submittedName>
</protein>
<feature type="region of interest" description="Disordered" evidence="1">
    <location>
        <begin position="1"/>
        <end position="57"/>
    </location>
</feature>
<evidence type="ECO:0000313" key="2">
    <source>
        <dbReference type="EMBL" id="KAG8050656.1"/>
    </source>
</evidence>
<dbReference type="Proteomes" id="UP000729402">
    <property type="component" value="Unassembled WGS sequence"/>
</dbReference>
<organism evidence="2 3">
    <name type="scientific">Zizania palustris</name>
    <name type="common">Northern wild rice</name>
    <dbReference type="NCBI Taxonomy" id="103762"/>
    <lineage>
        <taxon>Eukaryota</taxon>
        <taxon>Viridiplantae</taxon>
        <taxon>Streptophyta</taxon>
        <taxon>Embryophyta</taxon>
        <taxon>Tracheophyta</taxon>
        <taxon>Spermatophyta</taxon>
        <taxon>Magnoliopsida</taxon>
        <taxon>Liliopsida</taxon>
        <taxon>Poales</taxon>
        <taxon>Poaceae</taxon>
        <taxon>BOP clade</taxon>
        <taxon>Oryzoideae</taxon>
        <taxon>Oryzeae</taxon>
        <taxon>Zizaniinae</taxon>
        <taxon>Zizania</taxon>
    </lineage>
</organism>
<feature type="region of interest" description="Disordered" evidence="1">
    <location>
        <begin position="77"/>
        <end position="127"/>
    </location>
</feature>
<name>A0A8J5V8D4_ZIZPA</name>
<proteinExistence type="predicted"/>
<reference evidence="2" key="2">
    <citation type="submission" date="2021-02" db="EMBL/GenBank/DDBJ databases">
        <authorList>
            <person name="Kimball J.A."/>
            <person name="Haas M.W."/>
            <person name="Macchietto M."/>
            <person name="Kono T."/>
            <person name="Duquette J."/>
            <person name="Shao M."/>
        </authorList>
    </citation>
    <scope>NUCLEOTIDE SEQUENCE</scope>
    <source>
        <tissue evidence="2">Fresh leaf tissue</tissue>
    </source>
</reference>
<evidence type="ECO:0000313" key="3">
    <source>
        <dbReference type="Proteomes" id="UP000729402"/>
    </source>
</evidence>
<reference evidence="2" key="1">
    <citation type="journal article" date="2021" name="bioRxiv">
        <title>Whole Genome Assembly and Annotation of Northern Wild Rice, Zizania palustris L., Supports a Whole Genome Duplication in the Zizania Genus.</title>
        <authorList>
            <person name="Haas M."/>
            <person name="Kono T."/>
            <person name="Macchietto M."/>
            <person name="Millas R."/>
            <person name="McGilp L."/>
            <person name="Shao M."/>
            <person name="Duquette J."/>
            <person name="Hirsch C.N."/>
            <person name="Kimball J."/>
        </authorList>
    </citation>
    <scope>NUCLEOTIDE SEQUENCE</scope>
    <source>
        <tissue evidence="2">Fresh leaf tissue</tissue>
    </source>
</reference>
<feature type="compositionally biased region" description="Basic and acidic residues" evidence="1">
    <location>
        <begin position="118"/>
        <end position="127"/>
    </location>
</feature>
<gene>
    <name evidence="2" type="ORF">GUJ93_ZPchr0009g1601</name>
</gene>
<keyword evidence="3" id="KW-1185">Reference proteome</keyword>
<accession>A0A8J5V8D4</accession>
<evidence type="ECO:0000256" key="1">
    <source>
        <dbReference type="SAM" id="MobiDB-lite"/>
    </source>
</evidence>
<dbReference type="AlphaFoldDB" id="A0A8J5V8D4"/>